<protein>
    <submittedName>
        <fullName evidence="2">Uncharacterized protein</fullName>
    </submittedName>
</protein>
<comment type="caution">
    <text evidence="2">The sequence shown here is derived from an EMBL/GenBank/DDBJ whole genome shotgun (WGS) entry which is preliminary data.</text>
</comment>
<proteinExistence type="predicted"/>
<name>A0A1R1YP87_9FUNG</name>
<accession>A0A1R1YP87</accession>
<organism evidence="2 3">
    <name type="scientific">Smittium culicis</name>
    <dbReference type="NCBI Taxonomy" id="133412"/>
    <lineage>
        <taxon>Eukaryota</taxon>
        <taxon>Fungi</taxon>
        <taxon>Fungi incertae sedis</taxon>
        <taxon>Zoopagomycota</taxon>
        <taxon>Kickxellomycotina</taxon>
        <taxon>Harpellomycetes</taxon>
        <taxon>Harpellales</taxon>
        <taxon>Legeriomycetaceae</taxon>
        <taxon>Smittium</taxon>
    </lineage>
</organism>
<feature type="signal peptide" evidence="1">
    <location>
        <begin position="1"/>
        <end position="15"/>
    </location>
</feature>
<sequence length="79" mass="8724">MLFGALSIAIGLIYGLPVASSKKDTFFDTVISCIIPSLVAPGNANKFIGIILHKLVRSEIKHARVNHFKPINAHFEQFF</sequence>
<dbReference type="Proteomes" id="UP000187429">
    <property type="component" value="Unassembled WGS sequence"/>
</dbReference>
<evidence type="ECO:0000313" key="2">
    <source>
        <dbReference type="EMBL" id="OMJ28718.1"/>
    </source>
</evidence>
<gene>
    <name evidence="2" type="ORF">AYI69_g1802</name>
</gene>
<reference evidence="3" key="1">
    <citation type="submission" date="2017-01" db="EMBL/GenBank/DDBJ databases">
        <authorList>
            <person name="Wang Y."/>
            <person name="White M."/>
            <person name="Kvist S."/>
            <person name="Moncalvo J.-M."/>
        </authorList>
    </citation>
    <scope>NUCLEOTIDE SEQUENCE [LARGE SCALE GENOMIC DNA]</scope>
    <source>
        <strain evidence="3">ID-206-W2</strain>
    </source>
</reference>
<dbReference type="EMBL" id="LSSM01000500">
    <property type="protein sequence ID" value="OMJ28718.1"/>
    <property type="molecule type" value="Genomic_DNA"/>
</dbReference>
<keyword evidence="1" id="KW-0732">Signal</keyword>
<evidence type="ECO:0000256" key="1">
    <source>
        <dbReference type="SAM" id="SignalP"/>
    </source>
</evidence>
<keyword evidence="3" id="KW-1185">Reference proteome</keyword>
<dbReference type="AlphaFoldDB" id="A0A1R1YP87"/>
<evidence type="ECO:0000313" key="3">
    <source>
        <dbReference type="Proteomes" id="UP000187429"/>
    </source>
</evidence>
<feature type="chain" id="PRO_5012864945" evidence="1">
    <location>
        <begin position="16"/>
        <end position="79"/>
    </location>
</feature>